<evidence type="ECO:0008006" key="4">
    <source>
        <dbReference type="Google" id="ProtNLM"/>
    </source>
</evidence>
<keyword evidence="1" id="KW-0472">Membrane</keyword>
<keyword evidence="1" id="KW-1133">Transmembrane helix</keyword>
<evidence type="ECO:0000313" key="2">
    <source>
        <dbReference type="EMBL" id="AXV83403.1"/>
    </source>
</evidence>
<organism evidence="2 3">
    <name type="scientific">Ralstonia solanacearum</name>
    <name type="common">Pseudomonas solanacearum</name>
    <dbReference type="NCBI Taxonomy" id="305"/>
    <lineage>
        <taxon>Bacteria</taxon>
        <taxon>Pseudomonadati</taxon>
        <taxon>Pseudomonadota</taxon>
        <taxon>Betaproteobacteria</taxon>
        <taxon>Burkholderiales</taxon>
        <taxon>Burkholderiaceae</taxon>
        <taxon>Ralstonia</taxon>
        <taxon>Ralstonia solanacearum species complex</taxon>
    </lineage>
</organism>
<geneLocation type="plasmid" evidence="2 3">
    <name>unnamed</name>
</geneLocation>
<evidence type="ECO:0000256" key="1">
    <source>
        <dbReference type="SAM" id="Phobius"/>
    </source>
</evidence>
<dbReference type="Proteomes" id="UP000261758">
    <property type="component" value="Plasmid unnamed"/>
</dbReference>
<protein>
    <recommendedName>
        <fullName evidence="4">Transmembrane protein</fullName>
    </recommendedName>
</protein>
<sequence length="144" mass="16155">MRILPTAACVLIGTIIGGLGFYTLENIKMPRVHKLQFPLALSGGTSNGPISILPKGTSLYYDQAFPEGFVRYKIYINVEGVKLESQEATEKFWIDPLTAFPFDRDSLQKLIRDYPITKDDLAAILRSGIISKQDIRDLLTEFSQ</sequence>
<dbReference type="EMBL" id="CP022760">
    <property type="protein sequence ID" value="AXV83403.1"/>
    <property type="molecule type" value="Genomic_DNA"/>
</dbReference>
<dbReference type="RefSeq" id="WP_082320137.1">
    <property type="nucleotide sequence ID" value="NZ_CP022760.1"/>
</dbReference>
<reference evidence="2 3" key="1">
    <citation type="submission" date="2017-08" db="EMBL/GenBank/DDBJ databases">
        <title>Genome sequences of Ralstonia solanacearum Species Complex (RSSC) isolated from Potato bacterial wilts in Korea.</title>
        <authorList>
            <person name="Cho H."/>
            <person name="Song E.-S."/>
            <person name="Lee Y.K."/>
            <person name="Lee S."/>
            <person name="Lee S.-W."/>
            <person name="Jo A."/>
            <person name="Kim J.-G."/>
            <person name="Hwang I."/>
        </authorList>
    </citation>
    <scope>NUCLEOTIDE SEQUENCE [LARGE SCALE GENOMIC DNA]</scope>
    <source>
        <strain evidence="2 3">T98</strain>
        <plasmid evidence="2 3">unnamed</plasmid>
    </source>
</reference>
<keyword evidence="1" id="KW-0812">Transmembrane</keyword>
<proteinExistence type="predicted"/>
<name>A0AAD0WHR0_RALSL</name>
<accession>A0AAD0WHR0</accession>
<feature type="transmembrane region" description="Helical" evidence="1">
    <location>
        <begin position="6"/>
        <end position="24"/>
    </location>
</feature>
<evidence type="ECO:0000313" key="3">
    <source>
        <dbReference type="Proteomes" id="UP000261758"/>
    </source>
</evidence>
<gene>
    <name evidence="2" type="ORF">CJO77_17500</name>
</gene>
<keyword evidence="2" id="KW-0614">Plasmid</keyword>
<dbReference type="AlphaFoldDB" id="A0AAD0WHR0"/>